<dbReference type="InterPro" id="IPR050699">
    <property type="entry name" value="RNA-DNA_Helicase"/>
</dbReference>
<dbReference type="InterPro" id="IPR001650">
    <property type="entry name" value="Helicase_C-like"/>
</dbReference>
<name>A0A194VYS2_CYTMA</name>
<dbReference type="Proteomes" id="UP000078559">
    <property type="component" value="Chromosome 4"/>
</dbReference>
<dbReference type="SMR" id="A0A194VYS2"/>
<accession>A0A194VYS2</accession>
<dbReference type="Gene3D" id="1.20.272.40">
    <property type="match status" value="1"/>
</dbReference>
<evidence type="ECO:0000256" key="11">
    <source>
        <dbReference type="ARBA" id="ARBA00047984"/>
    </source>
</evidence>
<gene>
    <name evidence="14" type="ORF">VM1G_04486</name>
</gene>
<dbReference type="GO" id="GO:0003724">
    <property type="term" value="F:RNA helicase activity"/>
    <property type="evidence" value="ECO:0007669"/>
    <property type="project" value="UniProtKB-EC"/>
</dbReference>
<evidence type="ECO:0000256" key="4">
    <source>
        <dbReference type="ARBA" id="ARBA00012552"/>
    </source>
</evidence>
<dbReference type="CDD" id="cd18805">
    <property type="entry name" value="SF2_C_suv3"/>
    <property type="match status" value="1"/>
</dbReference>
<comment type="catalytic activity">
    <reaction evidence="11">
        <text>ATP + H2O = ADP + phosphate + H(+)</text>
        <dbReference type="Rhea" id="RHEA:13065"/>
        <dbReference type="ChEBI" id="CHEBI:15377"/>
        <dbReference type="ChEBI" id="CHEBI:15378"/>
        <dbReference type="ChEBI" id="CHEBI:30616"/>
        <dbReference type="ChEBI" id="CHEBI:43474"/>
        <dbReference type="ChEBI" id="CHEBI:456216"/>
        <dbReference type="EC" id="3.6.4.13"/>
    </reaction>
</comment>
<dbReference type="InterPro" id="IPR055206">
    <property type="entry name" value="DEXQc_SUV3"/>
</dbReference>
<dbReference type="SUPFAM" id="SSF52540">
    <property type="entry name" value="P-loop containing nucleoside triphosphate hydrolases"/>
    <property type="match status" value="1"/>
</dbReference>
<dbReference type="InterPro" id="IPR041082">
    <property type="entry name" value="Suv3_C_1"/>
</dbReference>
<reference evidence="14" key="1">
    <citation type="submission" date="2014-12" db="EMBL/GenBank/DDBJ databases">
        <title>Genome Sequence of Valsa Canker Pathogens Uncovers a Specific Adaption of Colonization on Woody Bark.</title>
        <authorList>
            <person name="Yin Z."/>
            <person name="Liu H."/>
            <person name="Gao X."/>
            <person name="Li Z."/>
            <person name="Song N."/>
            <person name="Ke X."/>
            <person name="Dai Q."/>
            <person name="Wu Y."/>
            <person name="Sun Y."/>
            <person name="Xu J.-R."/>
            <person name="Kang Z.K."/>
            <person name="Wang L."/>
            <person name="Huang L."/>
        </authorList>
    </citation>
    <scope>NUCLEOTIDE SEQUENCE [LARGE SCALE GENOMIC DNA]</scope>
    <source>
        <strain evidence="14">03-8</strain>
    </source>
</reference>
<evidence type="ECO:0000313" key="14">
    <source>
        <dbReference type="EMBL" id="KUI69018.1"/>
    </source>
</evidence>
<keyword evidence="5" id="KW-0547">Nucleotide-binding</keyword>
<dbReference type="PANTHER" id="PTHR12131:SF1">
    <property type="entry name" value="ATP-DEPENDENT RNA HELICASE SUPV3L1, MITOCHONDRIAL-RELATED"/>
    <property type="match status" value="1"/>
</dbReference>
<dbReference type="EC" id="3.6.4.13" evidence="4"/>
<dbReference type="InterPro" id="IPR044774">
    <property type="entry name" value="Suv3_DEXQc"/>
</dbReference>
<dbReference type="CDD" id="cd17913">
    <property type="entry name" value="DEXQc_Suv3"/>
    <property type="match status" value="1"/>
</dbReference>
<dbReference type="Gene3D" id="1.20.58.1080">
    <property type="match status" value="1"/>
</dbReference>
<evidence type="ECO:0000256" key="3">
    <source>
        <dbReference type="ARBA" id="ARBA00004173"/>
    </source>
</evidence>
<evidence type="ECO:0000256" key="5">
    <source>
        <dbReference type="ARBA" id="ARBA00022741"/>
    </source>
</evidence>
<dbReference type="InterPro" id="IPR022192">
    <property type="entry name" value="SUV3_C"/>
</dbReference>
<organism evidence="14 15">
    <name type="scientific">Cytospora mali</name>
    <name type="common">Apple Valsa canker fungus</name>
    <name type="synonym">Valsa mali</name>
    <dbReference type="NCBI Taxonomy" id="578113"/>
    <lineage>
        <taxon>Eukaryota</taxon>
        <taxon>Fungi</taxon>
        <taxon>Dikarya</taxon>
        <taxon>Ascomycota</taxon>
        <taxon>Pezizomycotina</taxon>
        <taxon>Sordariomycetes</taxon>
        <taxon>Sordariomycetidae</taxon>
        <taxon>Diaporthales</taxon>
        <taxon>Cytosporaceae</taxon>
        <taxon>Cytospora</taxon>
    </lineage>
</organism>
<dbReference type="EMBL" id="CM003101">
    <property type="protein sequence ID" value="KUI69018.1"/>
    <property type="molecule type" value="Genomic_DNA"/>
</dbReference>
<keyword evidence="15" id="KW-1185">Reference proteome</keyword>
<feature type="domain" description="Helicase C-terminal" evidence="13">
    <location>
        <begin position="407"/>
        <end position="499"/>
    </location>
</feature>
<dbReference type="SMART" id="SM00490">
    <property type="entry name" value="HELICc"/>
    <property type="match status" value="1"/>
</dbReference>
<sequence length="811" mass="90782">MKSLWKTAWALERRSPALLPVLSAVPTPATRRGRIVKSGGGNRHPKYSGSDVYVHRGAPSWELLQDLRSSLESQAQRDDESSSGTKQRGVKGRSGSRGDSRYGMFKRLVLARFETMLRDNDFRDLKPLGIRSRDDLAKEAALFRNIIDKAFDLASRSGNTSRQQNPYFWSWRNAFISGDTRELATELSYSFTSFIVRQHLSKDAIACHERLADLRNPHEWFPATRTMQRTIHLHVGPTNSGKTYNALKALEESKSGIYAGPLRLLAHEVYTRFKAKGKRCALVTGEEQRIPEGDQSYFASCTVEMAPLNERVDVAVIDEIQMIGDESRGWAWTQALLGVQAKELHLCGEERTVPLIQAICAKLGDEVIVHTYKRLSGLQPTQESLGGRFENLRKGDAVVSFSRVNLHEIKAGIEKVTGKKCAIVYGSLPPESRAQQAALFNDPNNDYDYLAASDAIGMGLNLEIKRVVFETVTKHDGTKMRTLTLPELKQIGGRAGRYKTAAQANQDATATRATPAPDAALAVQTPNSMSVAPKTGSVGFVTTLDDEDLDVVSGSFNQDAEPLKTAGLFPATFIIERFASYFPAGTPFSFMLLRLRDISRLPGLYHMCSFRDNIEIANQIQAFPLSVHDRCIFLTAPVSLRDYGIKDVLKALARRVAFNENGDLLDIKEINLEILDYTRDNYPLGPPDYLKHLEALHKSLTLYLWLSYRYVGVFQSQSLAFHVKELVEERINGYLDHLDYSEEARKERIRNMRKQAASKRRRAEKVFQDEAPVAEQEQETVGSWTEAGHEEPLFNGLGKDEKVPAAHGDSP</sequence>
<evidence type="ECO:0000256" key="8">
    <source>
        <dbReference type="ARBA" id="ARBA00022840"/>
    </source>
</evidence>
<dbReference type="Pfam" id="PF12513">
    <property type="entry name" value="SUV3_C"/>
    <property type="match status" value="1"/>
</dbReference>
<dbReference type="Pfam" id="PF22527">
    <property type="entry name" value="DEXQc_Suv3"/>
    <property type="match status" value="1"/>
</dbReference>
<evidence type="ECO:0000256" key="7">
    <source>
        <dbReference type="ARBA" id="ARBA00022806"/>
    </source>
</evidence>
<feature type="region of interest" description="Disordered" evidence="12">
    <location>
        <begin position="32"/>
        <end position="51"/>
    </location>
</feature>
<protein>
    <recommendedName>
        <fullName evidence="4">RNA helicase</fullName>
        <ecNumber evidence="4">3.6.4.13</ecNumber>
    </recommendedName>
</protein>
<dbReference type="FunFam" id="3.40.50.300:FF:000269">
    <property type="entry name" value="ATP-dependent RNA helicase SUPV3L1, mitochondrial"/>
    <property type="match status" value="1"/>
</dbReference>
<dbReference type="Pfam" id="PF00271">
    <property type="entry name" value="Helicase_C"/>
    <property type="match status" value="1"/>
</dbReference>
<feature type="region of interest" description="Disordered" evidence="12">
    <location>
        <begin position="72"/>
        <end position="98"/>
    </location>
</feature>
<feature type="compositionally biased region" description="Basic and acidic residues" evidence="12">
    <location>
        <begin position="787"/>
        <end position="811"/>
    </location>
</feature>
<evidence type="ECO:0000256" key="10">
    <source>
        <dbReference type="ARBA" id="ARBA00023128"/>
    </source>
</evidence>
<dbReference type="Pfam" id="PF18147">
    <property type="entry name" value="Suv3_C_1"/>
    <property type="match status" value="1"/>
</dbReference>
<keyword evidence="6" id="KW-0378">Hydrolase</keyword>
<dbReference type="OrthoDB" id="6692397at2759"/>
<dbReference type="PANTHER" id="PTHR12131">
    <property type="entry name" value="ATP-DEPENDENT RNA AND DNA HELICASE"/>
    <property type="match status" value="1"/>
</dbReference>
<dbReference type="InterPro" id="IPR027417">
    <property type="entry name" value="P-loop_NTPase"/>
</dbReference>
<dbReference type="GO" id="GO:0016787">
    <property type="term" value="F:hydrolase activity"/>
    <property type="evidence" value="ECO:0007669"/>
    <property type="project" value="UniProtKB-KW"/>
</dbReference>
<evidence type="ECO:0000256" key="2">
    <source>
        <dbReference type="ARBA" id="ARBA00001946"/>
    </source>
</evidence>
<evidence type="ECO:0000256" key="6">
    <source>
        <dbReference type="ARBA" id="ARBA00022801"/>
    </source>
</evidence>
<comment type="cofactor">
    <cofactor evidence="1">
        <name>Mn(2+)</name>
        <dbReference type="ChEBI" id="CHEBI:29035"/>
    </cofactor>
</comment>
<dbReference type="GO" id="GO:0045025">
    <property type="term" value="C:mitochondrial degradosome"/>
    <property type="evidence" value="ECO:0007669"/>
    <property type="project" value="TreeGrafter"/>
</dbReference>
<keyword evidence="8" id="KW-0067">ATP-binding</keyword>
<comment type="subcellular location">
    <subcellularLocation>
        <location evidence="3">Mitochondrion</location>
    </subcellularLocation>
</comment>
<evidence type="ECO:0000256" key="1">
    <source>
        <dbReference type="ARBA" id="ARBA00001936"/>
    </source>
</evidence>
<dbReference type="AlphaFoldDB" id="A0A194VYS2"/>
<keyword evidence="10" id="KW-0496">Mitochondrion</keyword>
<comment type="cofactor">
    <cofactor evidence="2">
        <name>Mg(2+)</name>
        <dbReference type="ChEBI" id="CHEBI:18420"/>
    </cofactor>
</comment>
<proteinExistence type="predicted"/>
<evidence type="ECO:0000256" key="12">
    <source>
        <dbReference type="SAM" id="MobiDB-lite"/>
    </source>
</evidence>
<dbReference type="Gene3D" id="3.40.50.300">
    <property type="entry name" value="P-loop containing nucleotide triphosphate hydrolases"/>
    <property type="match status" value="2"/>
</dbReference>
<dbReference type="GO" id="GO:0000965">
    <property type="term" value="P:mitochondrial RNA 3'-end processing"/>
    <property type="evidence" value="ECO:0007669"/>
    <property type="project" value="TreeGrafter"/>
</dbReference>
<keyword evidence="7 14" id="KW-0347">Helicase</keyword>
<evidence type="ECO:0000256" key="9">
    <source>
        <dbReference type="ARBA" id="ARBA00022946"/>
    </source>
</evidence>
<evidence type="ECO:0000259" key="13">
    <source>
        <dbReference type="SMART" id="SM00490"/>
    </source>
</evidence>
<dbReference type="GO" id="GO:0005524">
    <property type="term" value="F:ATP binding"/>
    <property type="evidence" value="ECO:0007669"/>
    <property type="project" value="UniProtKB-KW"/>
</dbReference>
<keyword evidence="9" id="KW-0809">Transit peptide</keyword>
<feature type="region of interest" description="Disordered" evidence="12">
    <location>
        <begin position="760"/>
        <end position="811"/>
    </location>
</feature>
<evidence type="ECO:0000313" key="15">
    <source>
        <dbReference type="Proteomes" id="UP000078559"/>
    </source>
</evidence>